<dbReference type="Proteomes" id="UP000018050">
    <property type="component" value="Unassembled WGS sequence"/>
</dbReference>
<organism evidence="1 2">
    <name type="scientific">Eimeria acervulina</name>
    <name type="common">Coccidian parasite</name>
    <dbReference type="NCBI Taxonomy" id="5801"/>
    <lineage>
        <taxon>Eukaryota</taxon>
        <taxon>Sar</taxon>
        <taxon>Alveolata</taxon>
        <taxon>Apicomplexa</taxon>
        <taxon>Conoidasida</taxon>
        <taxon>Coccidia</taxon>
        <taxon>Eucoccidiorida</taxon>
        <taxon>Eimeriorina</taxon>
        <taxon>Eimeriidae</taxon>
        <taxon>Eimeria</taxon>
    </lineage>
</organism>
<dbReference type="OMA" id="WMAISED"/>
<evidence type="ECO:0000313" key="2">
    <source>
        <dbReference type="Proteomes" id="UP000018050"/>
    </source>
</evidence>
<accession>U6GG50</accession>
<protein>
    <submittedName>
        <fullName evidence="1">Microneme protein 14, related</fullName>
    </submittedName>
</protein>
<gene>
    <name evidence="1" type="ORF">EAH_00007630</name>
</gene>
<reference evidence="1" key="1">
    <citation type="submission" date="2013-10" db="EMBL/GenBank/DDBJ databases">
        <title>Genomic analysis of the causative agents of coccidiosis in chickens.</title>
        <authorList>
            <person name="Reid A.J."/>
            <person name="Blake D."/>
            <person name="Billington K."/>
            <person name="Browne H."/>
            <person name="Dunn M."/>
            <person name="Hung S."/>
            <person name="Kawahara F."/>
            <person name="Miranda-Saavedra D."/>
            <person name="Mourier T."/>
            <person name="Nagra H."/>
            <person name="Otto T.D."/>
            <person name="Rawlings N."/>
            <person name="Sanchez A."/>
            <person name="Sanders M."/>
            <person name="Subramaniam C."/>
            <person name="Tay Y."/>
            <person name="Dear P."/>
            <person name="Doerig C."/>
            <person name="Gruber A."/>
            <person name="Parkinson J."/>
            <person name="Shirley M."/>
            <person name="Wan K.L."/>
            <person name="Berriman M."/>
            <person name="Tomley F."/>
            <person name="Pain A."/>
        </authorList>
    </citation>
    <scope>NUCLEOTIDE SEQUENCE</scope>
    <source>
        <strain evidence="1">Houghton</strain>
    </source>
</reference>
<dbReference type="RefSeq" id="XP_013251268.1">
    <property type="nucleotide sequence ID" value="XM_013395814.1"/>
</dbReference>
<dbReference type="VEuPathDB" id="ToxoDB:EAH_00007630"/>
<dbReference type="GeneID" id="25268833"/>
<keyword evidence="2" id="KW-1185">Reference proteome</keyword>
<reference evidence="1" key="2">
    <citation type="submission" date="2013-10" db="EMBL/GenBank/DDBJ databases">
        <authorList>
            <person name="Aslett M."/>
        </authorList>
    </citation>
    <scope>NUCLEOTIDE SEQUENCE</scope>
    <source>
        <strain evidence="1">Houghton</strain>
    </source>
</reference>
<name>U6GG50_EIMAC</name>
<dbReference type="EMBL" id="HG670879">
    <property type="protein sequence ID" value="CDI78507.1"/>
    <property type="molecule type" value="Genomic_DNA"/>
</dbReference>
<sequence>MAGTYIADYSGYSGSAEHADALLSSSPTGSGAAWSGGAVEVSSVHYLAVHLSLSRRKMTRPKHLPSKMLQLLIVAALTLLLHHQLPSDVGAFPKLLCARTDFVTGKIYLKGDGAWERFEFPNPLEKPLVFLGSPDYIGDYPIEPQVGEVDANGFTARVMVPSCITADLSRTWIGLPYIAWRKTAGRDYVADYVQLNSYSSISPGAVQTYSYYVHDWDRISIQNMAYIEEKAAALNMTVNVYVRGSISSRRKRYTITLTTSTTNNLPTVGVAIMGLGASVPTHFGGVDIELRPSTLITSGNGFSHSLGSPVLAFILPSSVSASHSYAVDSNSNTSCVLRIISDCRTGAKLNDAASSYLLIAHAQESSKHENMGPNCWNAQSVSSDLLPICELTCGTMWSQHKEKYMKCPNPMECFNTDFSTASAIVEAWGDLFDDRLAGELSTSCSFASRPPSSPEEQYTFEQLITWSDTASGSTWNTEVACGKDAVQLVQVLFSDEFVLNGKLPETPSCGIQDITGLMDNFCQGQASSDSAACNVTEDAFMAAALVTLCGAALNPSMLMRFNCGSASGKPSCLAAHPLRSFYNHTEETRTVNDGGPQCTNLSDQTVDTLEEAVCRNLCLDLWDMFKDQAIANPSPYDEFVLLMRQWHADNPWALTSTLSEIAINCTYDRRAVFGSTDGSFVVRDLCPDSRFADIVGASYGCNSVIVDGELKSACQVHDATSVVQQACTSRTLTECTVFGNQFPPTLELCPSCDAFSLVVFYNCKLRLESLGGYGIIPHALSGNIVYSGNIPSCSCAEGSVPATQEEITALTSWQALITPPESFVLSGARGVSVDEDGELTFTIWAPSSEYDCLSEFVKILCKHPVEQDPDEGMMNPTPLCEESFSTKPGKRSSHDELCRETCSHVLKNKCSSSANKWACINDNITDCYVPNSLRKTCGIRGISPQYNDKYRTCGCDDPTMEPCTESEVKMLAHDWMGYFKDHYQGKGGLILLRNMGVMEDSGTIYTDFGVATGCTRSSEYKGIFCRGLQPSCDGTISLNKNDVSDYQCAYWCHEVHSTCKETQPSNASACLYETQKTHSILKQCSVPSELEDKEQQDSNMVAGTAIVTTEWKAVDFESPVSPNPVVFIGLLDPLGTFGQVQITAVSETGFYIRLAEDHCRIGYAPAYAQVSWMAISEDSFTMPTSGTLIRAATVDATVGEEIDLLPGLKLRTSSTKLMDPKSGWSNTITYSTEVFGNRPPLIFGSVVVRVGGKTKMLVKDQLEIASPTARWSPKLYVISQESCEDFVFEEVSVLFATVLLMVLHIKDHFTPNCAKAKSKGGSATDADCVAECTAISEKCSPPLAWECFIASASQELQAKCYIEPASVQCRVVDMSSRLDIGWDVEAMSCSCPQGFSPCTHHQVEQDRAHWIQDISPWGQL</sequence>
<proteinExistence type="predicted"/>
<evidence type="ECO:0000313" key="1">
    <source>
        <dbReference type="EMBL" id="CDI78507.1"/>
    </source>
</evidence>
<dbReference type="OrthoDB" id="345451at2759"/>